<name>A0AA39Q4U9_9AGAR</name>
<evidence type="ECO:0000313" key="1">
    <source>
        <dbReference type="EMBL" id="KAK0496278.1"/>
    </source>
</evidence>
<organism evidence="1 2">
    <name type="scientific">Armillaria luteobubalina</name>
    <dbReference type="NCBI Taxonomy" id="153913"/>
    <lineage>
        <taxon>Eukaryota</taxon>
        <taxon>Fungi</taxon>
        <taxon>Dikarya</taxon>
        <taxon>Basidiomycota</taxon>
        <taxon>Agaricomycotina</taxon>
        <taxon>Agaricomycetes</taxon>
        <taxon>Agaricomycetidae</taxon>
        <taxon>Agaricales</taxon>
        <taxon>Marasmiineae</taxon>
        <taxon>Physalacriaceae</taxon>
        <taxon>Armillaria</taxon>
    </lineage>
</organism>
<sequence length="163" mass="18055">MFALSCVTIFLKFSQNVLSRASWISARVQRKSQYQAREYARRYHSPSHLPAASNPSHTFLPQVLWSRRRPIGALSRVSSMPDSIHTSRRRDSLAQAALTTSDTVSVAGREACNMLTTWLVLLGNSYRVRVGALSAAGHNVTGVVIDGCNPEGLRRRRGLPFST</sequence>
<accession>A0AA39Q4U9</accession>
<proteinExistence type="predicted"/>
<protein>
    <submittedName>
        <fullName evidence="1">Uncharacterized protein</fullName>
    </submittedName>
</protein>
<comment type="caution">
    <text evidence="1">The sequence shown here is derived from an EMBL/GenBank/DDBJ whole genome shotgun (WGS) entry which is preliminary data.</text>
</comment>
<gene>
    <name evidence="1" type="ORF">EDD18DRAFT_201519</name>
</gene>
<dbReference type="Proteomes" id="UP001175228">
    <property type="component" value="Unassembled WGS sequence"/>
</dbReference>
<reference evidence="1" key="1">
    <citation type="submission" date="2023-06" db="EMBL/GenBank/DDBJ databases">
        <authorList>
            <consortium name="Lawrence Berkeley National Laboratory"/>
            <person name="Ahrendt S."/>
            <person name="Sahu N."/>
            <person name="Indic B."/>
            <person name="Wong-Bajracharya J."/>
            <person name="Merenyi Z."/>
            <person name="Ke H.-M."/>
            <person name="Monk M."/>
            <person name="Kocsube S."/>
            <person name="Drula E."/>
            <person name="Lipzen A."/>
            <person name="Balint B."/>
            <person name="Henrissat B."/>
            <person name="Andreopoulos B."/>
            <person name="Martin F.M."/>
            <person name="Harder C.B."/>
            <person name="Rigling D."/>
            <person name="Ford K.L."/>
            <person name="Foster G.D."/>
            <person name="Pangilinan J."/>
            <person name="Papanicolaou A."/>
            <person name="Barry K."/>
            <person name="LaButti K."/>
            <person name="Viragh M."/>
            <person name="Koriabine M."/>
            <person name="Yan M."/>
            <person name="Riley R."/>
            <person name="Champramary S."/>
            <person name="Plett K.L."/>
            <person name="Tsai I.J."/>
            <person name="Slot J."/>
            <person name="Sipos G."/>
            <person name="Plett J."/>
            <person name="Nagy L.G."/>
            <person name="Grigoriev I.V."/>
        </authorList>
    </citation>
    <scope>NUCLEOTIDE SEQUENCE</scope>
    <source>
        <strain evidence="1">HWK02</strain>
    </source>
</reference>
<evidence type="ECO:0000313" key="2">
    <source>
        <dbReference type="Proteomes" id="UP001175228"/>
    </source>
</evidence>
<dbReference type="AlphaFoldDB" id="A0AA39Q4U9"/>
<dbReference type="EMBL" id="JAUEPU010000015">
    <property type="protein sequence ID" value="KAK0496278.1"/>
    <property type="molecule type" value="Genomic_DNA"/>
</dbReference>
<keyword evidence="2" id="KW-1185">Reference proteome</keyword>